<sequence>MSANMTDENFMQLRFSELLQQVKDWRLREQLRAAADRNRNALLSMVDDLKRSHSDVADECAAERAEKEAFRQQRDHLKKQVDQLRTQFPHEKVLLVERQLMEPEQENNGDNDTAAKALQLDSLVERRWSENLQQQLKVMERTKVLAKAEKEGELTPSQKKEKGYLQELGEMQLLYKDTKETFKNNLEKLKEDIAQKEARNRELDLILRDPSMEQKLREAKSRILFLSLKVQELKQRLTRYENGSRPKVSLRWNPDAENMRGELLQLKPFREKKRSITHAFLHHIQPWNWGKKFRLALASAANVNKFKDYAKNQESDRTESEVKSDETLMKMQKEKMNSKREESAQQRSEESFSLCLQQRSHV</sequence>
<accession>A0AAV6SKB6</accession>
<organism evidence="3 4">
    <name type="scientific">Solea senegalensis</name>
    <name type="common">Senegalese sole</name>
    <dbReference type="NCBI Taxonomy" id="28829"/>
    <lineage>
        <taxon>Eukaryota</taxon>
        <taxon>Metazoa</taxon>
        <taxon>Chordata</taxon>
        <taxon>Craniata</taxon>
        <taxon>Vertebrata</taxon>
        <taxon>Euteleostomi</taxon>
        <taxon>Actinopterygii</taxon>
        <taxon>Neopterygii</taxon>
        <taxon>Teleostei</taxon>
        <taxon>Neoteleostei</taxon>
        <taxon>Acanthomorphata</taxon>
        <taxon>Carangaria</taxon>
        <taxon>Pleuronectiformes</taxon>
        <taxon>Pleuronectoidei</taxon>
        <taxon>Soleidae</taxon>
        <taxon>Solea</taxon>
    </lineage>
</organism>
<dbReference type="EMBL" id="JAGKHQ010000004">
    <property type="protein sequence ID" value="KAG7518126.1"/>
    <property type="molecule type" value="Genomic_DNA"/>
</dbReference>
<evidence type="ECO:0000256" key="2">
    <source>
        <dbReference type="SAM" id="MobiDB-lite"/>
    </source>
</evidence>
<feature type="coiled-coil region" evidence="1">
    <location>
        <begin position="179"/>
        <end position="236"/>
    </location>
</feature>
<feature type="region of interest" description="Disordered" evidence="2">
    <location>
        <begin position="311"/>
        <end position="362"/>
    </location>
</feature>
<gene>
    <name evidence="3" type="ORF">JOB18_025845</name>
</gene>
<dbReference type="AlphaFoldDB" id="A0AAV6SKB6"/>
<name>A0AAV6SKB6_SOLSE</name>
<comment type="caution">
    <text evidence="3">The sequence shown here is derived from an EMBL/GenBank/DDBJ whole genome shotgun (WGS) entry which is preliminary data.</text>
</comment>
<keyword evidence="1" id="KW-0175">Coiled coil</keyword>
<evidence type="ECO:0000313" key="3">
    <source>
        <dbReference type="EMBL" id="KAG7518126.1"/>
    </source>
</evidence>
<reference evidence="3 4" key="1">
    <citation type="journal article" date="2021" name="Sci. Rep.">
        <title>Chromosome anchoring in Senegalese sole (Solea senegalensis) reveals sex-associated markers and genome rearrangements in flatfish.</title>
        <authorList>
            <person name="Guerrero-Cozar I."/>
            <person name="Gomez-Garrido J."/>
            <person name="Berbel C."/>
            <person name="Martinez-Blanch J.F."/>
            <person name="Alioto T."/>
            <person name="Claros M.G."/>
            <person name="Gagnaire P.A."/>
            <person name="Manchado M."/>
        </authorList>
    </citation>
    <scope>NUCLEOTIDE SEQUENCE [LARGE SCALE GENOMIC DNA]</scope>
    <source>
        <strain evidence="3">Sse05_10M</strain>
    </source>
</reference>
<evidence type="ECO:0000256" key="1">
    <source>
        <dbReference type="SAM" id="Coils"/>
    </source>
</evidence>
<proteinExistence type="predicted"/>
<feature type="coiled-coil region" evidence="1">
    <location>
        <begin position="60"/>
        <end position="87"/>
    </location>
</feature>
<dbReference type="Proteomes" id="UP000693946">
    <property type="component" value="Linkage Group LG12"/>
</dbReference>
<keyword evidence="4" id="KW-1185">Reference proteome</keyword>
<feature type="compositionally biased region" description="Basic and acidic residues" evidence="2">
    <location>
        <begin position="311"/>
        <end position="350"/>
    </location>
</feature>
<evidence type="ECO:0000313" key="4">
    <source>
        <dbReference type="Proteomes" id="UP000693946"/>
    </source>
</evidence>
<protein>
    <submittedName>
        <fullName evidence="3">Uncharacterized protein</fullName>
    </submittedName>
</protein>